<dbReference type="PANTHER" id="PTHR42781:SF4">
    <property type="entry name" value="SPERMIDINE_PUTRESCINE IMPORT ATP-BINDING PROTEIN POTA"/>
    <property type="match status" value="1"/>
</dbReference>
<name>A0ABU3R132_9GAMM</name>
<evidence type="ECO:0000256" key="3">
    <source>
        <dbReference type="ARBA" id="ARBA00022496"/>
    </source>
</evidence>
<dbReference type="Gene3D" id="3.40.50.300">
    <property type="entry name" value="P-loop containing nucleotide triphosphate hydrolases"/>
    <property type="match status" value="1"/>
</dbReference>
<evidence type="ECO:0000256" key="2">
    <source>
        <dbReference type="ARBA" id="ARBA00022475"/>
    </source>
</evidence>
<dbReference type="GO" id="GO:0005524">
    <property type="term" value="F:ATP binding"/>
    <property type="evidence" value="ECO:0007669"/>
    <property type="project" value="UniProtKB-KW"/>
</dbReference>
<evidence type="ECO:0000259" key="9">
    <source>
        <dbReference type="PROSITE" id="PS50893"/>
    </source>
</evidence>
<keyword evidence="6" id="KW-0408">Iron</keyword>
<keyword evidence="1" id="KW-0813">Transport</keyword>
<proteinExistence type="predicted"/>
<dbReference type="SUPFAM" id="SSF52540">
    <property type="entry name" value="P-loop containing nucleoside triphosphate hydrolases"/>
    <property type="match status" value="1"/>
</dbReference>
<dbReference type="InterPro" id="IPR050093">
    <property type="entry name" value="ABC_SmlMolc_Importer"/>
</dbReference>
<feature type="domain" description="ABC transporter" evidence="9">
    <location>
        <begin position="4"/>
        <end position="236"/>
    </location>
</feature>
<keyword evidence="5 10" id="KW-0067">ATP-binding</keyword>
<dbReference type="Proteomes" id="UP001257914">
    <property type="component" value="Unassembled WGS sequence"/>
</dbReference>
<dbReference type="SMART" id="SM00382">
    <property type="entry name" value="AAA"/>
    <property type="match status" value="1"/>
</dbReference>
<organism evidence="10 11">
    <name type="scientific">Psychrosphaera aquimarina</name>
    <dbReference type="NCBI Taxonomy" id="2044854"/>
    <lineage>
        <taxon>Bacteria</taxon>
        <taxon>Pseudomonadati</taxon>
        <taxon>Pseudomonadota</taxon>
        <taxon>Gammaproteobacteria</taxon>
        <taxon>Alteromonadales</taxon>
        <taxon>Pseudoalteromonadaceae</taxon>
        <taxon>Psychrosphaera</taxon>
    </lineage>
</organism>
<evidence type="ECO:0000256" key="5">
    <source>
        <dbReference type="ARBA" id="ARBA00022840"/>
    </source>
</evidence>
<dbReference type="PROSITE" id="PS50893">
    <property type="entry name" value="ABC_TRANSPORTER_2"/>
    <property type="match status" value="1"/>
</dbReference>
<dbReference type="InterPro" id="IPR003593">
    <property type="entry name" value="AAA+_ATPase"/>
</dbReference>
<accession>A0ABU3R132</accession>
<evidence type="ECO:0000313" key="10">
    <source>
        <dbReference type="EMBL" id="MDU0113392.1"/>
    </source>
</evidence>
<dbReference type="Pfam" id="PF00005">
    <property type="entry name" value="ABC_tran"/>
    <property type="match status" value="1"/>
</dbReference>
<keyword evidence="8" id="KW-0472">Membrane</keyword>
<protein>
    <submittedName>
        <fullName evidence="10">ABC transporter ATP-binding protein</fullName>
    </submittedName>
</protein>
<dbReference type="InterPro" id="IPR027417">
    <property type="entry name" value="P-loop_NTPase"/>
</dbReference>
<evidence type="ECO:0000256" key="6">
    <source>
        <dbReference type="ARBA" id="ARBA00023004"/>
    </source>
</evidence>
<evidence type="ECO:0000256" key="8">
    <source>
        <dbReference type="ARBA" id="ARBA00023136"/>
    </source>
</evidence>
<evidence type="ECO:0000256" key="1">
    <source>
        <dbReference type="ARBA" id="ARBA00022448"/>
    </source>
</evidence>
<dbReference type="PANTHER" id="PTHR42781">
    <property type="entry name" value="SPERMIDINE/PUTRESCINE IMPORT ATP-BINDING PROTEIN POTA"/>
    <property type="match status" value="1"/>
</dbReference>
<dbReference type="RefSeq" id="WP_315946996.1">
    <property type="nucleotide sequence ID" value="NZ_JAWCUA010000007.1"/>
</dbReference>
<sequence length="343" mass="37954">MPVLSLSKLNVSYQTNKIIKDLELQVNAGEIVALFGPSGGGKSTVLKAIAGLLENVSGDVLIGGKQVLGDSVNIPSEERKIGLIFQDYALFPHLTVAKNVAFGLDKLSKAEQQQKVKSLLSLIKMSEYADRYPHELSGGQQQRIAIVRALACEPDLLLFDEAFSNIDPQFRFELIGDIRALLKQHNIAALFVTHNQDEAFAFCDRIAVLHHGKIEQIDVAERLFNTPSTRFVAEFLGQGLWLSCKVISANSLSSELGEIPYAGQQDLTTLIDKTVDVYIRPHQLKLTLADNSALVVEQERFAGEFYESQVNWSDQNITVKSTMAFINKSVKIEVNTSVWSVFS</sequence>
<evidence type="ECO:0000313" key="11">
    <source>
        <dbReference type="Proteomes" id="UP001257914"/>
    </source>
</evidence>
<evidence type="ECO:0000256" key="7">
    <source>
        <dbReference type="ARBA" id="ARBA00023065"/>
    </source>
</evidence>
<keyword evidence="11" id="KW-1185">Reference proteome</keyword>
<keyword evidence="7" id="KW-0406">Ion transport</keyword>
<dbReference type="PROSITE" id="PS00211">
    <property type="entry name" value="ABC_TRANSPORTER_1"/>
    <property type="match status" value="1"/>
</dbReference>
<reference evidence="10 11" key="1">
    <citation type="submission" date="2023-10" db="EMBL/GenBank/DDBJ databases">
        <title>Psychrosphaera aquimaarina strain SW33 isolated from seawater.</title>
        <authorList>
            <person name="Bayburt H."/>
            <person name="Kim J.M."/>
            <person name="Choi B.J."/>
            <person name="Jeon C.O."/>
        </authorList>
    </citation>
    <scope>NUCLEOTIDE SEQUENCE [LARGE SCALE GENOMIC DNA]</scope>
    <source>
        <strain evidence="10 11">KCTC 52743</strain>
    </source>
</reference>
<comment type="caution">
    <text evidence="10">The sequence shown here is derived from an EMBL/GenBank/DDBJ whole genome shotgun (WGS) entry which is preliminary data.</text>
</comment>
<keyword evidence="2" id="KW-1003">Cell membrane</keyword>
<evidence type="ECO:0000256" key="4">
    <source>
        <dbReference type="ARBA" id="ARBA00022741"/>
    </source>
</evidence>
<dbReference type="InterPro" id="IPR017871">
    <property type="entry name" value="ABC_transporter-like_CS"/>
</dbReference>
<gene>
    <name evidence="10" type="ORF">RT723_10370</name>
</gene>
<dbReference type="InterPro" id="IPR015853">
    <property type="entry name" value="ABC_transpr_FbpC"/>
</dbReference>
<keyword evidence="4" id="KW-0547">Nucleotide-binding</keyword>
<dbReference type="InterPro" id="IPR003439">
    <property type="entry name" value="ABC_transporter-like_ATP-bd"/>
</dbReference>
<dbReference type="EMBL" id="JAWCUA010000007">
    <property type="protein sequence ID" value="MDU0113392.1"/>
    <property type="molecule type" value="Genomic_DNA"/>
</dbReference>
<dbReference type="CDD" id="cd03259">
    <property type="entry name" value="ABC_Carb_Solutes_like"/>
    <property type="match status" value="1"/>
</dbReference>
<keyword evidence="3" id="KW-0410">Iron transport</keyword>